<dbReference type="eggNOG" id="ENOG502RX84">
    <property type="taxonomic scope" value="Eukaryota"/>
</dbReference>
<keyword evidence="3" id="KW-1185">Reference proteome</keyword>
<protein>
    <submittedName>
        <fullName evidence="2">Uncharacterized protein</fullName>
    </submittedName>
</protein>
<gene>
    <name evidence="2" type="ORF">CHGG_07026</name>
</gene>
<dbReference type="InterPro" id="IPR024738">
    <property type="entry name" value="Hfi1/Tada1"/>
</dbReference>
<reference evidence="3" key="1">
    <citation type="journal article" date="2015" name="Genome Announc.">
        <title>Draft genome sequence of the cellulolytic fungus Chaetomium globosum.</title>
        <authorList>
            <person name="Cuomo C.A."/>
            <person name="Untereiner W.A."/>
            <person name="Ma L.-J."/>
            <person name="Grabherr M."/>
            <person name="Birren B.W."/>
        </authorList>
    </citation>
    <scope>NUCLEOTIDE SEQUENCE [LARGE SCALE GENOMIC DNA]</scope>
    <source>
        <strain evidence="3">ATCC 6205 / CBS 148.51 / DSM 1962 / NBRC 6347 / NRRL 1970</strain>
    </source>
</reference>
<dbReference type="GeneID" id="4393858"/>
<dbReference type="STRING" id="306901.Q2GYC8"/>
<dbReference type="VEuPathDB" id="FungiDB:CHGG_07026"/>
<proteinExistence type="predicted"/>
<evidence type="ECO:0000313" key="3">
    <source>
        <dbReference type="Proteomes" id="UP000001056"/>
    </source>
</evidence>
<evidence type="ECO:0000313" key="2">
    <source>
        <dbReference type="EMBL" id="EAQ85773.1"/>
    </source>
</evidence>
<dbReference type="OrthoDB" id="10264870at2759"/>
<dbReference type="GO" id="GO:0070461">
    <property type="term" value="C:SAGA-type complex"/>
    <property type="evidence" value="ECO:0007669"/>
    <property type="project" value="InterPro"/>
</dbReference>
<dbReference type="RefSeq" id="XP_001224682.1">
    <property type="nucleotide sequence ID" value="XM_001224681.1"/>
</dbReference>
<dbReference type="OMA" id="WPTYKES"/>
<dbReference type="Pfam" id="PF12767">
    <property type="entry name" value="SAGA-Tad1"/>
    <property type="match status" value="1"/>
</dbReference>
<accession>Q2GYC8</accession>
<dbReference type="EMBL" id="CH408033">
    <property type="protein sequence ID" value="EAQ85773.1"/>
    <property type="molecule type" value="Genomic_DNA"/>
</dbReference>
<organism evidence="2 3">
    <name type="scientific">Chaetomium globosum (strain ATCC 6205 / CBS 148.51 / DSM 1962 / NBRC 6347 / NRRL 1970)</name>
    <name type="common">Soil fungus</name>
    <dbReference type="NCBI Taxonomy" id="306901"/>
    <lineage>
        <taxon>Eukaryota</taxon>
        <taxon>Fungi</taxon>
        <taxon>Dikarya</taxon>
        <taxon>Ascomycota</taxon>
        <taxon>Pezizomycotina</taxon>
        <taxon>Sordariomycetes</taxon>
        <taxon>Sordariomycetidae</taxon>
        <taxon>Sordariales</taxon>
        <taxon>Chaetomiaceae</taxon>
        <taxon>Chaetomium</taxon>
    </lineage>
</organism>
<dbReference type="HOGENOM" id="CLU_088128_0_0_1"/>
<evidence type="ECO:0000256" key="1">
    <source>
        <dbReference type="SAM" id="MobiDB-lite"/>
    </source>
</evidence>
<dbReference type="AlphaFoldDB" id="Q2GYC8"/>
<dbReference type="InParanoid" id="Q2GYC8"/>
<sequence length="229" mass="24973">MVDINPAALSRPSISLSTPVLSKQSINVSVPSIHKAPKTSQLIPARIDLEPIYTALKASIGTEQWPTYKESITNFLIGTALPSSAHAEFSERIEPILASPDGSKEHLHNQLIAAIYGNVTREMPDQGLAPWVSTNDKPSPATGSKPVSGDAAERRLKGEVMQLPARDRRRIKDLAHNDVSQGMRWSIAESMLTACLSLIRTSRSRICSRTRPGCDPPRRPRCLPVRAAA</sequence>
<feature type="region of interest" description="Disordered" evidence="1">
    <location>
        <begin position="127"/>
        <end position="151"/>
    </location>
</feature>
<name>Q2GYC8_CHAGB</name>
<dbReference type="Proteomes" id="UP000001056">
    <property type="component" value="Unassembled WGS sequence"/>
</dbReference>